<evidence type="ECO:0000313" key="1">
    <source>
        <dbReference type="EMBL" id="KKK88197.1"/>
    </source>
</evidence>
<comment type="caution">
    <text evidence="1">The sequence shown here is derived from an EMBL/GenBank/DDBJ whole genome shotgun (WGS) entry which is preliminary data.</text>
</comment>
<proteinExistence type="predicted"/>
<organism evidence="1">
    <name type="scientific">marine sediment metagenome</name>
    <dbReference type="NCBI Taxonomy" id="412755"/>
    <lineage>
        <taxon>unclassified sequences</taxon>
        <taxon>metagenomes</taxon>
        <taxon>ecological metagenomes</taxon>
    </lineage>
</organism>
<gene>
    <name evidence="1" type="ORF">LCGC14_2745560</name>
</gene>
<name>A0A0F8Z351_9ZZZZ</name>
<dbReference type="EMBL" id="LAZR01050064">
    <property type="protein sequence ID" value="KKK88197.1"/>
    <property type="molecule type" value="Genomic_DNA"/>
</dbReference>
<dbReference type="AlphaFoldDB" id="A0A0F8Z351"/>
<reference evidence="1" key="1">
    <citation type="journal article" date="2015" name="Nature">
        <title>Complex archaea that bridge the gap between prokaryotes and eukaryotes.</title>
        <authorList>
            <person name="Spang A."/>
            <person name="Saw J.H."/>
            <person name="Jorgensen S.L."/>
            <person name="Zaremba-Niedzwiedzka K."/>
            <person name="Martijn J."/>
            <person name="Lind A.E."/>
            <person name="van Eijk R."/>
            <person name="Schleper C."/>
            <person name="Guy L."/>
            <person name="Ettema T.J."/>
        </authorList>
    </citation>
    <scope>NUCLEOTIDE SEQUENCE</scope>
</reference>
<accession>A0A0F8Z351</accession>
<sequence length="53" mass="5801">GIGRLDNRIASMSVTPAQLDSALVEAAYRLLSERDSVIRECAKKLGPLNLECR</sequence>
<feature type="non-terminal residue" evidence="1">
    <location>
        <position position="1"/>
    </location>
</feature>
<protein>
    <submittedName>
        <fullName evidence="1">Uncharacterized protein</fullName>
    </submittedName>
</protein>